<evidence type="ECO:0000313" key="4">
    <source>
        <dbReference type="Proteomes" id="UP000544095"/>
    </source>
</evidence>
<protein>
    <submittedName>
        <fullName evidence="3">Uncharacterized protein</fullName>
    </submittedName>
</protein>
<dbReference type="Proteomes" id="UP000544095">
    <property type="component" value="Unassembled WGS sequence"/>
</dbReference>
<sequence>MASREVVERALRNRIEELEAELRETKARYAALEIKAKDDANKIADIASIVGNGMPGSFSASGVDSGRFESPVAAAEKPEPDNALQTVRFGQTDLAKTLQKENERLGQSTQAAPAQIAEITATPVEKSAQSGAPEHLESSEDTETLASILARRPEGVSFPTLGLRRPVVRVTASVDGRHWRLGD</sequence>
<keyword evidence="4" id="KW-1185">Reference proteome</keyword>
<proteinExistence type="predicted"/>
<organism evidence="3 4">
    <name type="scientific">Fusarium pseudoanthophilum</name>
    <dbReference type="NCBI Taxonomy" id="48495"/>
    <lineage>
        <taxon>Eukaryota</taxon>
        <taxon>Fungi</taxon>
        <taxon>Dikarya</taxon>
        <taxon>Ascomycota</taxon>
        <taxon>Pezizomycotina</taxon>
        <taxon>Sordariomycetes</taxon>
        <taxon>Hypocreomycetidae</taxon>
        <taxon>Hypocreales</taxon>
        <taxon>Nectriaceae</taxon>
        <taxon>Fusarium</taxon>
        <taxon>Fusarium fujikuroi species complex</taxon>
    </lineage>
</organism>
<name>A0A8H5PPS1_9HYPO</name>
<dbReference type="EMBL" id="JAAOAR010000103">
    <property type="protein sequence ID" value="KAF5600418.1"/>
    <property type="molecule type" value="Genomic_DNA"/>
</dbReference>
<comment type="caution">
    <text evidence="3">The sequence shown here is derived from an EMBL/GenBank/DDBJ whole genome shotgun (WGS) entry which is preliminary data.</text>
</comment>
<dbReference type="AlphaFoldDB" id="A0A8H5PPS1"/>
<accession>A0A8H5PPS1</accession>
<gene>
    <name evidence="3" type="ORF">FPANT_2433</name>
</gene>
<evidence type="ECO:0000256" key="1">
    <source>
        <dbReference type="SAM" id="Coils"/>
    </source>
</evidence>
<reference evidence="3 4" key="1">
    <citation type="submission" date="2020-05" db="EMBL/GenBank/DDBJ databases">
        <title>Identification and distribution of gene clusters putatively required for synthesis of sphingolipid metabolism inhibitors in phylogenetically diverse species of the filamentous fungus Fusarium.</title>
        <authorList>
            <person name="Kim H.-S."/>
            <person name="Busman M."/>
            <person name="Brown D.W."/>
            <person name="Divon H."/>
            <person name="Uhlig S."/>
            <person name="Proctor R.H."/>
        </authorList>
    </citation>
    <scope>NUCLEOTIDE SEQUENCE [LARGE SCALE GENOMIC DNA]</scope>
    <source>
        <strain evidence="3 4">NRRL 25211</strain>
    </source>
</reference>
<feature type="region of interest" description="Disordered" evidence="2">
    <location>
        <begin position="123"/>
        <end position="148"/>
    </location>
</feature>
<evidence type="ECO:0000313" key="3">
    <source>
        <dbReference type="EMBL" id="KAF5600418.1"/>
    </source>
</evidence>
<keyword evidence="1" id="KW-0175">Coiled coil</keyword>
<feature type="coiled-coil region" evidence="1">
    <location>
        <begin position="1"/>
        <end position="42"/>
    </location>
</feature>
<evidence type="ECO:0000256" key="2">
    <source>
        <dbReference type="SAM" id="MobiDB-lite"/>
    </source>
</evidence>